<feature type="non-terminal residue" evidence="2">
    <location>
        <position position="273"/>
    </location>
</feature>
<sequence>TFNIIDTDGFRFLTWSPFGTGFKCPTYNNAYNIPYTDKLALADVTPPPPPRPPAPAPPPSPPPRPPPPPSPSPPPPPRPPFAPSEPSAPSLAPAILLFVAEWTDATPDAQGMVIEDDNDFVDVDLTVSWLVGKTVYSIDVETYDDAETFSPSTSSARPPPPPIQTVIRGGVHGDDNTITGFNNESVFWAGRYGNDRPDDSIYNICLTLYGDALNKTGLVLNVTISVYNEGILVKQYRRTWDTSTSKGLPPGDVCNSTSGGFMGNYDFNPRFDP</sequence>
<evidence type="ECO:0000313" key="3">
    <source>
        <dbReference type="Proteomes" id="UP001165090"/>
    </source>
</evidence>
<dbReference type="EMBL" id="BSDZ01000011">
    <property type="protein sequence ID" value="GLI61899.1"/>
    <property type="molecule type" value="Genomic_DNA"/>
</dbReference>
<reference evidence="2 3" key="1">
    <citation type="journal article" date="2023" name="IScience">
        <title>Expanded male sex-determining region conserved during the evolution of homothallism in the green alga Volvox.</title>
        <authorList>
            <person name="Yamamoto K."/>
            <person name="Matsuzaki R."/>
            <person name="Mahakham W."/>
            <person name="Heman W."/>
            <person name="Sekimoto H."/>
            <person name="Kawachi M."/>
            <person name="Minakuchi Y."/>
            <person name="Toyoda A."/>
            <person name="Nozaki H."/>
        </authorList>
    </citation>
    <scope>NUCLEOTIDE SEQUENCE [LARGE SCALE GENOMIC DNA]</scope>
    <source>
        <strain evidence="2 3">NIES-4468</strain>
    </source>
</reference>
<comment type="caution">
    <text evidence="2">The sequence shown here is derived from an EMBL/GenBank/DDBJ whole genome shotgun (WGS) entry which is preliminary data.</text>
</comment>
<evidence type="ECO:0008006" key="4">
    <source>
        <dbReference type="Google" id="ProtNLM"/>
    </source>
</evidence>
<accession>A0ABQ5RWZ0</accession>
<protein>
    <recommendedName>
        <fullName evidence="4">Pherophorin domain-containing protein</fullName>
    </recommendedName>
</protein>
<organism evidence="2 3">
    <name type="scientific">Volvox africanus</name>
    <dbReference type="NCBI Taxonomy" id="51714"/>
    <lineage>
        <taxon>Eukaryota</taxon>
        <taxon>Viridiplantae</taxon>
        <taxon>Chlorophyta</taxon>
        <taxon>core chlorophytes</taxon>
        <taxon>Chlorophyceae</taxon>
        <taxon>CS clade</taxon>
        <taxon>Chlamydomonadales</taxon>
        <taxon>Volvocaceae</taxon>
        <taxon>Volvox</taxon>
    </lineage>
</organism>
<feature type="region of interest" description="Disordered" evidence="1">
    <location>
        <begin position="42"/>
        <end position="88"/>
    </location>
</feature>
<proteinExistence type="predicted"/>
<gene>
    <name evidence="2" type="ORF">VaNZ11_004416</name>
</gene>
<evidence type="ECO:0000313" key="2">
    <source>
        <dbReference type="EMBL" id="GLI61899.1"/>
    </source>
</evidence>
<keyword evidence="3" id="KW-1185">Reference proteome</keyword>
<evidence type="ECO:0000256" key="1">
    <source>
        <dbReference type="SAM" id="MobiDB-lite"/>
    </source>
</evidence>
<feature type="non-terminal residue" evidence="2">
    <location>
        <position position="1"/>
    </location>
</feature>
<feature type="compositionally biased region" description="Pro residues" evidence="1">
    <location>
        <begin position="45"/>
        <end position="83"/>
    </location>
</feature>
<dbReference type="Proteomes" id="UP001165090">
    <property type="component" value="Unassembled WGS sequence"/>
</dbReference>
<name>A0ABQ5RWZ0_9CHLO</name>